<dbReference type="Gene3D" id="3.40.630.30">
    <property type="match status" value="1"/>
</dbReference>
<dbReference type="PANTHER" id="PTHR10000">
    <property type="entry name" value="PHOSPHOSERINE PHOSPHATASE"/>
    <property type="match status" value="1"/>
</dbReference>
<evidence type="ECO:0000313" key="2">
    <source>
        <dbReference type="EMBL" id="MCQ5122059.1"/>
    </source>
</evidence>
<sequence>MYRLIACDIDETLYEAGKIAPENIAAIDAFIKQGGRFVLATGRPGFTLEPMLRQLHLWQNPDEYLLVNNGALILSCADLHCVKKSAMSFDLARELFAFGQQFSVCIQVFSEDTLYIYRINDDEKMRLEYFEATHYQEIESFDALAGVEIIKMMYQNNDMDYLYEIEKQMPKEWKDALSLSYSSNRYMELNDRSIDKGKALAQLAELLHIAREDIIAIGDNANDASMIAYAGLGVCVANGQEAVKQVADHITKKDALHGAVAEVIWEFALPAKKEVQLVCCETNAQIKALAKLADGIWHEYFVALLSADQIDYMVDRFQSETALHKAIKQEAYQYWIAYLGKEAIGYLGVCPKADTLFLSKLYLKKAYRGKGYANMMLKQAEQAAKKYDLPSITLTCNKYNTHSLDVYRHKGFVICDAVVSDIGNGYVMDDYILTKSLKK</sequence>
<dbReference type="Pfam" id="PF00583">
    <property type="entry name" value="Acetyltransf_1"/>
    <property type="match status" value="1"/>
</dbReference>
<dbReference type="Gene3D" id="3.40.50.1000">
    <property type="entry name" value="HAD superfamily/HAD-like"/>
    <property type="match status" value="1"/>
</dbReference>
<dbReference type="NCBIfam" id="TIGR00099">
    <property type="entry name" value="Cof-subfamily"/>
    <property type="match status" value="1"/>
</dbReference>
<name>A0ABT1SLG2_9FIRM</name>
<dbReference type="NCBIfam" id="TIGR01484">
    <property type="entry name" value="HAD-SF-IIB"/>
    <property type="match status" value="1"/>
</dbReference>
<dbReference type="Proteomes" id="UP001524435">
    <property type="component" value="Unassembled WGS sequence"/>
</dbReference>
<dbReference type="SFLD" id="SFLDS00003">
    <property type="entry name" value="Haloacid_Dehalogenase"/>
    <property type="match status" value="1"/>
</dbReference>
<accession>A0ABT1SLG2</accession>
<dbReference type="EMBL" id="JANGCH010000009">
    <property type="protein sequence ID" value="MCQ5122059.1"/>
    <property type="molecule type" value="Genomic_DNA"/>
</dbReference>
<dbReference type="PROSITE" id="PS51186">
    <property type="entry name" value="GNAT"/>
    <property type="match status" value="1"/>
</dbReference>
<dbReference type="Pfam" id="PF08282">
    <property type="entry name" value="Hydrolase_3"/>
    <property type="match status" value="1"/>
</dbReference>
<evidence type="ECO:0000313" key="3">
    <source>
        <dbReference type="Proteomes" id="UP001524435"/>
    </source>
</evidence>
<dbReference type="RefSeq" id="WP_256197945.1">
    <property type="nucleotide sequence ID" value="NZ_JANGCH010000009.1"/>
</dbReference>
<feature type="domain" description="N-acetyltransferase" evidence="1">
    <location>
        <begin position="295"/>
        <end position="438"/>
    </location>
</feature>
<organism evidence="2 3">
    <name type="scientific">Massilicoli timonensis</name>
    <dbReference type="NCBI Taxonomy" id="2015901"/>
    <lineage>
        <taxon>Bacteria</taxon>
        <taxon>Bacillati</taxon>
        <taxon>Bacillota</taxon>
        <taxon>Erysipelotrichia</taxon>
        <taxon>Erysipelotrichales</taxon>
        <taxon>Erysipelotrichaceae</taxon>
        <taxon>Massilicoli</taxon>
    </lineage>
</organism>
<dbReference type="InterPro" id="IPR016181">
    <property type="entry name" value="Acyl_CoA_acyltransferase"/>
</dbReference>
<dbReference type="InterPro" id="IPR000150">
    <property type="entry name" value="Cof"/>
</dbReference>
<dbReference type="GO" id="GO:0016787">
    <property type="term" value="F:hydrolase activity"/>
    <property type="evidence" value="ECO:0007669"/>
    <property type="project" value="UniProtKB-KW"/>
</dbReference>
<gene>
    <name evidence="2" type="ORF">NE663_07285</name>
</gene>
<dbReference type="SUPFAM" id="SSF55729">
    <property type="entry name" value="Acyl-CoA N-acyltransferases (Nat)"/>
    <property type="match status" value="1"/>
</dbReference>
<evidence type="ECO:0000259" key="1">
    <source>
        <dbReference type="PROSITE" id="PS51186"/>
    </source>
</evidence>
<dbReference type="SFLD" id="SFLDG01140">
    <property type="entry name" value="C2.B:_Phosphomannomutase_and_P"/>
    <property type="match status" value="1"/>
</dbReference>
<proteinExistence type="predicted"/>
<keyword evidence="2" id="KW-0378">Hydrolase</keyword>
<comment type="caution">
    <text evidence="2">The sequence shown here is derived from an EMBL/GenBank/DDBJ whole genome shotgun (WGS) entry which is preliminary data.</text>
</comment>
<dbReference type="InterPro" id="IPR023214">
    <property type="entry name" value="HAD_sf"/>
</dbReference>
<dbReference type="Gene3D" id="3.30.1240.10">
    <property type="match status" value="1"/>
</dbReference>
<protein>
    <submittedName>
        <fullName evidence="2">Cof-type HAD-IIB family hydrolase</fullName>
    </submittedName>
</protein>
<dbReference type="InterPro" id="IPR006379">
    <property type="entry name" value="HAD-SF_hydro_IIB"/>
</dbReference>
<dbReference type="InterPro" id="IPR036412">
    <property type="entry name" value="HAD-like_sf"/>
</dbReference>
<keyword evidence="3" id="KW-1185">Reference proteome</keyword>
<dbReference type="InterPro" id="IPR000182">
    <property type="entry name" value="GNAT_dom"/>
</dbReference>
<dbReference type="CDD" id="cd07516">
    <property type="entry name" value="HAD_Pase"/>
    <property type="match status" value="1"/>
</dbReference>
<dbReference type="PANTHER" id="PTHR10000:SF8">
    <property type="entry name" value="HAD SUPERFAMILY HYDROLASE-LIKE, TYPE 3"/>
    <property type="match status" value="1"/>
</dbReference>
<reference evidence="2 3" key="1">
    <citation type="submission" date="2022-06" db="EMBL/GenBank/DDBJ databases">
        <title>Isolation of gut microbiota from human fecal samples.</title>
        <authorList>
            <person name="Pamer E.G."/>
            <person name="Barat B."/>
            <person name="Waligurski E."/>
            <person name="Medina S."/>
            <person name="Paddock L."/>
            <person name="Mostad J."/>
        </authorList>
    </citation>
    <scope>NUCLEOTIDE SEQUENCE [LARGE SCALE GENOMIC DNA]</scope>
    <source>
        <strain evidence="2 3">DFI.6.1</strain>
    </source>
</reference>
<dbReference type="CDD" id="cd04301">
    <property type="entry name" value="NAT_SF"/>
    <property type="match status" value="1"/>
</dbReference>
<dbReference type="SUPFAM" id="SSF56784">
    <property type="entry name" value="HAD-like"/>
    <property type="match status" value="1"/>
</dbReference>